<name>A0AAV0BJI8_PHAPC</name>
<feature type="compositionally biased region" description="Basic and acidic residues" evidence="1">
    <location>
        <begin position="167"/>
        <end position="182"/>
    </location>
</feature>
<keyword evidence="3" id="KW-1185">Reference proteome</keyword>
<protein>
    <submittedName>
        <fullName evidence="2">Uncharacterized protein</fullName>
    </submittedName>
</protein>
<feature type="compositionally biased region" description="Basic and acidic residues" evidence="1">
    <location>
        <begin position="146"/>
        <end position="159"/>
    </location>
</feature>
<evidence type="ECO:0000313" key="3">
    <source>
        <dbReference type="Proteomes" id="UP001153365"/>
    </source>
</evidence>
<evidence type="ECO:0000256" key="1">
    <source>
        <dbReference type="SAM" id="MobiDB-lite"/>
    </source>
</evidence>
<feature type="compositionally biased region" description="Basic and acidic residues" evidence="1">
    <location>
        <begin position="61"/>
        <end position="72"/>
    </location>
</feature>
<dbReference type="AlphaFoldDB" id="A0AAV0BJI8"/>
<gene>
    <name evidence="2" type="ORF">PPACK8108_LOCUS22184</name>
</gene>
<sequence>MSLQTSTRPSTTIRLSPRKPHPILDPAFIPLPPSPPATDPLEELDPIELPKRASSSRTKVKVSENGKLKRSMEQPSGSSWPSRIRNEARVKNAINPSRKRVRDRFELSDSPPSSPTARKSLPPSNLSPILSGKRLKPTGRSTPTPDSKRTLAYDLRDSARNPFIVRPGERPRRAGARKDDEHRKLVYVFRGKRIEYDCAEDLDGPCGDSPFSLSKPKLLFPSPPSPSPSPSKAIQSGSMTLIDPKSFQTPQKSIPNKQFFLTPMSKPRKRIDRSSNRAENSTQQQNTSKSMR</sequence>
<feature type="compositionally biased region" description="Polar residues" evidence="1">
    <location>
        <begin position="246"/>
        <end position="256"/>
    </location>
</feature>
<feature type="compositionally biased region" description="Low complexity" evidence="1">
    <location>
        <begin position="120"/>
        <end position="131"/>
    </location>
</feature>
<feature type="region of interest" description="Disordered" evidence="1">
    <location>
        <begin position="205"/>
        <end position="292"/>
    </location>
</feature>
<feature type="compositionally biased region" description="Low complexity" evidence="1">
    <location>
        <begin position="209"/>
        <end position="220"/>
    </location>
</feature>
<proteinExistence type="predicted"/>
<dbReference type="EMBL" id="CALTRL010005866">
    <property type="protein sequence ID" value="CAH7687413.1"/>
    <property type="molecule type" value="Genomic_DNA"/>
</dbReference>
<feature type="compositionally biased region" description="Pro residues" evidence="1">
    <location>
        <begin position="29"/>
        <end position="38"/>
    </location>
</feature>
<feature type="compositionally biased region" description="Polar residues" evidence="1">
    <location>
        <begin position="277"/>
        <end position="292"/>
    </location>
</feature>
<reference evidence="2" key="1">
    <citation type="submission" date="2022-06" db="EMBL/GenBank/DDBJ databases">
        <authorList>
            <consortium name="SYNGENTA / RWTH Aachen University"/>
        </authorList>
    </citation>
    <scope>NUCLEOTIDE SEQUENCE</scope>
</reference>
<evidence type="ECO:0000313" key="2">
    <source>
        <dbReference type="EMBL" id="CAH7687413.1"/>
    </source>
</evidence>
<dbReference type="Proteomes" id="UP001153365">
    <property type="component" value="Unassembled WGS sequence"/>
</dbReference>
<feature type="region of interest" description="Disordered" evidence="1">
    <location>
        <begin position="1"/>
        <end position="182"/>
    </location>
</feature>
<feature type="compositionally biased region" description="Polar residues" evidence="1">
    <location>
        <begin position="1"/>
        <end position="14"/>
    </location>
</feature>
<comment type="caution">
    <text evidence="2">The sequence shown here is derived from an EMBL/GenBank/DDBJ whole genome shotgun (WGS) entry which is preliminary data.</text>
</comment>
<accession>A0AAV0BJI8</accession>
<organism evidence="2 3">
    <name type="scientific">Phakopsora pachyrhizi</name>
    <name type="common">Asian soybean rust disease fungus</name>
    <dbReference type="NCBI Taxonomy" id="170000"/>
    <lineage>
        <taxon>Eukaryota</taxon>
        <taxon>Fungi</taxon>
        <taxon>Dikarya</taxon>
        <taxon>Basidiomycota</taxon>
        <taxon>Pucciniomycotina</taxon>
        <taxon>Pucciniomycetes</taxon>
        <taxon>Pucciniales</taxon>
        <taxon>Phakopsoraceae</taxon>
        <taxon>Phakopsora</taxon>
    </lineage>
</organism>